<gene>
    <name evidence="1" type="ORF">MLAC_05950</name>
</gene>
<evidence type="ECO:0000313" key="1">
    <source>
        <dbReference type="EMBL" id="BBX95301.1"/>
    </source>
</evidence>
<dbReference type="KEGG" id="mlj:MLAC_05950"/>
<keyword evidence="2" id="KW-1185">Reference proteome</keyword>
<dbReference type="Pfam" id="PF19686">
    <property type="entry name" value="DUF6188"/>
    <property type="match status" value="1"/>
</dbReference>
<dbReference type="Proteomes" id="UP000466396">
    <property type="component" value="Chromosome"/>
</dbReference>
<sequence length="142" mass="15822">MTEEKIAGQWLEGCAVQRIMFRDGLVLNFEDYNELVISVPIRLTLPAIASSPAEVVAIDPNAPADHERPLFDFAGATCTGVVWYDSGDLHLEFSDGHQIDVRPDERVTSWELYGKYHGYAACLPHGKLRVVRHDVAEANGDR</sequence>
<protein>
    <submittedName>
        <fullName evidence="1">Uncharacterized protein</fullName>
    </submittedName>
</protein>
<dbReference type="AlphaFoldDB" id="A0A1X1YDG0"/>
<name>A0A1X1YDG0_9MYCO</name>
<dbReference type="InterPro" id="IPR046179">
    <property type="entry name" value="DUF6188"/>
</dbReference>
<dbReference type="STRING" id="169765.AWC15_18190"/>
<organism evidence="1 2">
    <name type="scientific">Mycobacterium lacus</name>
    <dbReference type="NCBI Taxonomy" id="169765"/>
    <lineage>
        <taxon>Bacteria</taxon>
        <taxon>Bacillati</taxon>
        <taxon>Actinomycetota</taxon>
        <taxon>Actinomycetes</taxon>
        <taxon>Mycobacteriales</taxon>
        <taxon>Mycobacteriaceae</taxon>
        <taxon>Mycobacterium</taxon>
    </lineage>
</organism>
<dbReference type="EMBL" id="AP022581">
    <property type="protein sequence ID" value="BBX95301.1"/>
    <property type="molecule type" value="Genomic_DNA"/>
</dbReference>
<accession>A0A1X1YDG0</accession>
<dbReference type="OrthoDB" id="5146786at2"/>
<dbReference type="RefSeq" id="WP_085159103.1">
    <property type="nucleotide sequence ID" value="NZ_AP022581.1"/>
</dbReference>
<reference evidence="1 2" key="1">
    <citation type="journal article" date="2019" name="Emerg. Microbes Infect.">
        <title>Comprehensive subspecies identification of 175 nontuberculous mycobacteria species based on 7547 genomic profiles.</title>
        <authorList>
            <person name="Matsumoto Y."/>
            <person name="Kinjo T."/>
            <person name="Motooka D."/>
            <person name="Nabeya D."/>
            <person name="Jung N."/>
            <person name="Uechi K."/>
            <person name="Horii T."/>
            <person name="Iida T."/>
            <person name="Fujita J."/>
            <person name="Nakamura S."/>
        </authorList>
    </citation>
    <scope>NUCLEOTIDE SEQUENCE [LARGE SCALE GENOMIC DNA]</scope>
    <source>
        <strain evidence="1 2">JCM 15657</strain>
    </source>
</reference>
<proteinExistence type="predicted"/>
<evidence type="ECO:0000313" key="2">
    <source>
        <dbReference type="Proteomes" id="UP000466396"/>
    </source>
</evidence>